<evidence type="ECO:0000313" key="2">
    <source>
        <dbReference type="Proteomes" id="UP000216215"/>
    </source>
</evidence>
<comment type="caution">
    <text evidence="1">The sequence shown here is derived from an EMBL/GenBank/DDBJ whole genome shotgun (WGS) entry which is preliminary data.</text>
</comment>
<keyword evidence="2" id="KW-1185">Reference proteome</keyword>
<dbReference type="EMBL" id="NPKI01000017">
    <property type="protein sequence ID" value="PAQ01658.1"/>
    <property type="molecule type" value="Genomic_DNA"/>
</dbReference>
<name>A0AB36RAD3_9HYPH</name>
<dbReference type="Proteomes" id="UP000216215">
    <property type="component" value="Unassembled WGS sequence"/>
</dbReference>
<proteinExistence type="predicted"/>
<evidence type="ECO:0008006" key="3">
    <source>
        <dbReference type="Google" id="ProtNLM"/>
    </source>
</evidence>
<dbReference type="AlphaFoldDB" id="A0AB36RAD3"/>
<dbReference type="Gene3D" id="6.10.250.730">
    <property type="match status" value="1"/>
</dbReference>
<sequence>MNDRTFDRPVFVKKGAFMVEEIGCLADAFEFLEEWPKNRRGPIFDTAFRACQRAYDSQVPISVAREAFAGFARSAKILADVSAAMPWMTAPKTGRGGVTA</sequence>
<reference evidence="2" key="1">
    <citation type="submission" date="2017-08" db="EMBL/GenBank/DDBJ databases">
        <title>Mesorhizobium wenxinae sp. nov., a novel rhizobial species isolated from root nodules of chickpea (Cicer arietinum L.).</title>
        <authorList>
            <person name="Zhang J."/>
        </authorList>
    </citation>
    <scope>NUCLEOTIDE SEQUENCE [LARGE SCALE GENOMIC DNA]</scope>
    <source>
        <strain evidence="2">USDA 3392</strain>
    </source>
</reference>
<protein>
    <recommendedName>
        <fullName evidence="3">DUF982 domain-containing protein</fullName>
    </recommendedName>
</protein>
<dbReference type="RefSeq" id="WP_095485598.1">
    <property type="nucleotide sequence ID" value="NZ_CP088151.1"/>
</dbReference>
<dbReference type="Pfam" id="PF06169">
    <property type="entry name" value="DUF982"/>
    <property type="match status" value="1"/>
</dbReference>
<organism evidence="1 2">
    <name type="scientific">Mesorhizobium mediterraneum</name>
    <dbReference type="NCBI Taxonomy" id="43617"/>
    <lineage>
        <taxon>Bacteria</taxon>
        <taxon>Pseudomonadati</taxon>
        <taxon>Pseudomonadota</taxon>
        <taxon>Alphaproteobacteria</taxon>
        <taxon>Hyphomicrobiales</taxon>
        <taxon>Phyllobacteriaceae</taxon>
        <taxon>Mesorhizobium</taxon>
    </lineage>
</organism>
<accession>A0AB36RAD3</accession>
<gene>
    <name evidence="1" type="ORF">CIT25_16200</name>
</gene>
<dbReference type="InterPro" id="IPR010385">
    <property type="entry name" value="DUF982"/>
</dbReference>
<evidence type="ECO:0000313" key="1">
    <source>
        <dbReference type="EMBL" id="PAQ01658.1"/>
    </source>
</evidence>